<dbReference type="AlphaFoldDB" id="A0A2S4L8Y1"/>
<keyword evidence="2" id="KW-1185">Reference proteome</keyword>
<gene>
    <name evidence="1" type="ORF">TPAR_00899</name>
</gene>
<accession>A0A2S4L8Y1</accession>
<organism evidence="1 2">
    <name type="scientific">Tolypocladium paradoxum</name>
    <dbReference type="NCBI Taxonomy" id="94208"/>
    <lineage>
        <taxon>Eukaryota</taxon>
        <taxon>Fungi</taxon>
        <taxon>Dikarya</taxon>
        <taxon>Ascomycota</taxon>
        <taxon>Pezizomycotina</taxon>
        <taxon>Sordariomycetes</taxon>
        <taxon>Hypocreomycetidae</taxon>
        <taxon>Hypocreales</taxon>
        <taxon>Ophiocordycipitaceae</taxon>
        <taxon>Tolypocladium</taxon>
    </lineage>
</organism>
<dbReference type="EMBL" id="PKSG01000090">
    <property type="protein sequence ID" value="POR38893.1"/>
    <property type="molecule type" value="Genomic_DNA"/>
</dbReference>
<name>A0A2S4L8Y1_9HYPO</name>
<sequence>MSQDQLTQREATVVWRTATLDRAAALDGGHRDQGQLQDILPVSIRERASVACPQSFMIWASGHSEGRAARQRRFACLRTSEAVGFVSVAQEAAPSNIARRLKAQPNIGNHIIRSDVAGDGSQPQTTTW</sequence>
<protein>
    <submittedName>
        <fullName evidence="1">Uncharacterized protein</fullName>
    </submittedName>
</protein>
<reference evidence="1 2" key="1">
    <citation type="submission" date="2018-01" db="EMBL/GenBank/DDBJ databases">
        <title>Harnessing the power of phylogenomics to disentangle the directionality and signatures of interkingdom host jumping in the parasitic fungal genus Tolypocladium.</title>
        <authorList>
            <person name="Quandt C.A."/>
            <person name="Patterson W."/>
            <person name="Spatafora J.W."/>
        </authorList>
    </citation>
    <scope>NUCLEOTIDE SEQUENCE [LARGE SCALE GENOMIC DNA]</scope>
    <source>
        <strain evidence="1 2">NRBC 100945</strain>
    </source>
</reference>
<feature type="non-terminal residue" evidence="1">
    <location>
        <position position="128"/>
    </location>
</feature>
<dbReference type="Proteomes" id="UP000237481">
    <property type="component" value="Unassembled WGS sequence"/>
</dbReference>
<comment type="caution">
    <text evidence="1">The sequence shown here is derived from an EMBL/GenBank/DDBJ whole genome shotgun (WGS) entry which is preliminary data.</text>
</comment>
<evidence type="ECO:0000313" key="2">
    <source>
        <dbReference type="Proteomes" id="UP000237481"/>
    </source>
</evidence>
<proteinExistence type="predicted"/>
<evidence type="ECO:0000313" key="1">
    <source>
        <dbReference type="EMBL" id="POR38893.1"/>
    </source>
</evidence>